<proteinExistence type="predicted"/>
<dbReference type="OrthoDB" id="390299at2"/>
<dbReference type="NCBIfam" id="NF046004">
    <property type="entry name" value="ICE_Mbov_0401"/>
    <property type="match status" value="1"/>
</dbReference>
<dbReference type="STRING" id="2138.SMSRO_v1c21760"/>
<dbReference type="Proteomes" id="UP000031565">
    <property type="component" value="Unassembled WGS sequence"/>
</dbReference>
<evidence type="ECO:0000313" key="2">
    <source>
        <dbReference type="Proteomes" id="UP000031565"/>
    </source>
</evidence>
<reference evidence="1 2" key="1">
    <citation type="journal article" date="2015" name="MBio">
        <title>Genome sequence of the Drosophila melanogaster male-killing Spiroplasma strain MSRO endosymbiont.</title>
        <authorList>
            <person name="Paredes J.C."/>
            <person name="Herren J.K."/>
            <person name="Schupfer F."/>
            <person name="Marin R."/>
            <person name="Claverol S."/>
            <person name="Kuo C.H."/>
            <person name="Lemaitre B."/>
            <person name="Beven L."/>
        </authorList>
    </citation>
    <scope>NUCLEOTIDE SEQUENCE [LARGE SCALE GENOMIC DNA]</scope>
    <source>
        <strain evidence="1 2">MSRO</strain>
    </source>
</reference>
<organism evidence="1 2">
    <name type="scientific">Spiroplasma poulsonii</name>
    <dbReference type="NCBI Taxonomy" id="2138"/>
    <lineage>
        <taxon>Bacteria</taxon>
        <taxon>Bacillati</taxon>
        <taxon>Mycoplasmatota</taxon>
        <taxon>Mollicutes</taxon>
        <taxon>Entomoplasmatales</taxon>
        <taxon>Spiroplasmataceae</taxon>
        <taxon>Spiroplasma</taxon>
    </lineage>
</organism>
<sequence length="440" mass="52216">MELKQNLLGNYKENKIIETNNETKNFLIERDNEIFKLYQQGKILQGYKVVSKIPKTIKTEDGDINLKRRRYVKYDEEKNEYINHYPLDEELGLKKYQRNEQNLINKITSFLGDGKRYKDILDTVENANLSERTISNIFKNADLEETDYISNKNNNKIKIPNNVLYIQIDGAFEPMWENKKRVENKIFLSTMHVGVDEEKSTKNRKKMKKKKGVFQMMNKNHKNKNDKSNIDNFIDKIFKSMDTYDINEDTKILILSDGEKQIKKIYIAIKAKNKKNTVSYSLDKFHLVKRFKELFPNRKKNQIHRLKYKLSKIYFFTGNYEVLLDFLMCHLPYVIDNKKKILLETIELIKNNKEGIENQALEYNIGCHMEGDISHYIKAVKGRGAKIYCKEKFINMLIASMLRLNSKTNEEKIDKTNKNKEKIEFNIFNLNQSKKQFLSL</sequence>
<name>A0A2P6FGI6_9MOLU</name>
<dbReference type="RefSeq" id="WP_040094555.1">
    <property type="nucleotide sequence ID" value="NZ_CM020866.1"/>
</dbReference>
<accession>A0A2P6FGI6</accession>
<protein>
    <submittedName>
        <fullName evidence="1">Uncharacterized protein</fullName>
    </submittedName>
</protein>
<comment type="caution">
    <text evidence="1">The sequence shown here is derived from an EMBL/GenBank/DDBJ whole genome shotgun (WGS) entry which is preliminary data.</text>
</comment>
<dbReference type="EMBL" id="JTLV02000001">
    <property type="protein sequence ID" value="PQM32464.1"/>
    <property type="molecule type" value="Genomic_DNA"/>
</dbReference>
<evidence type="ECO:0000313" key="1">
    <source>
        <dbReference type="EMBL" id="PQM32464.1"/>
    </source>
</evidence>
<keyword evidence="2" id="KW-1185">Reference proteome</keyword>
<gene>
    <name evidence="1" type="ORF">SMSRO_SF023850</name>
</gene>
<dbReference type="AlphaFoldDB" id="A0A2P6FGI6"/>